<dbReference type="OMA" id="ARQALCH"/>
<dbReference type="VEuPathDB" id="CryptoDB:Vbra_17929"/>
<gene>
    <name evidence="5" type="ORF">Vbra_17929</name>
</gene>
<feature type="compositionally biased region" description="Basic and acidic residues" evidence="3">
    <location>
        <begin position="331"/>
        <end position="353"/>
    </location>
</feature>
<dbReference type="Gene3D" id="1.10.510.10">
    <property type="entry name" value="Transferase(Phosphotransferase) domain 1"/>
    <property type="match status" value="1"/>
</dbReference>
<feature type="region of interest" description="Disordered" evidence="3">
    <location>
        <begin position="472"/>
        <end position="617"/>
    </location>
</feature>
<keyword evidence="1" id="KW-0547">Nucleotide-binding</keyword>
<accession>A0A0G4GJ51</accession>
<evidence type="ECO:0000256" key="1">
    <source>
        <dbReference type="ARBA" id="ARBA00022741"/>
    </source>
</evidence>
<dbReference type="Proteomes" id="UP000041254">
    <property type="component" value="Unassembled WGS sequence"/>
</dbReference>
<dbReference type="GO" id="GO:0005524">
    <property type="term" value="F:ATP binding"/>
    <property type="evidence" value="ECO:0007669"/>
    <property type="project" value="UniProtKB-KW"/>
</dbReference>
<dbReference type="CDD" id="cd07831">
    <property type="entry name" value="STKc_MOK"/>
    <property type="match status" value="1"/>
</dbReference>
<keyword evidence="6" id="KW-1185">Reference proteome</keyword>
<evidence type="ECO:0000256" key="3">
    <source>
        <dbReference type="SAM" id="MobiDB-lite"/>
    </source>
</evidence>
<feature type="compositionally biased region" description="Basic and acidic residues" evidence="3">
    <location>
        <begin position="579"/>
        <end position="598"/>
    </location>
</feature>
<evidence type="ECO:0000313" key="5">
    <source>
        <dbReference type="EMBL" id="CEM29783.1"/>
    </source>
</evidence>
<sequence>MHKYRLISKKGEGTFSEVLKAQSIKTGRYVAIKCMKNQFENLDQVNSLREIQALRRLSPHAHIVKLHEVLYDEPTGRLALVFELMEMNMYEAIRGRRHYLPESKVKYYMWQLIKAMDHMHRNGIFHRDIKPENILILEDTLKLADFGSCRGIWSKQPYTEYISTRWYRAPECLLTDGYYNYKMDMWGVGCVLFEIMALFPLFPGTNELDQIQKIHNVLGTPHQDVLNKFKAKASHLDFNFPSKDGTGIARHLPQASPECIEILTRLLAYNPDERISARQALKHPYFKDLRDAEKAALGHMDPSSLHRSSRTDKQSSHSSAHPSPGKASSKHTAESKNTDTHHEDSTKKGHHDSTSTSDSPSLLPDIKRKQAAGGALPLHENIPSPVPPHEPTHHKTASSRSGGQETINTVLAETQSSALSRAGEKEEDGSTILPPIGHGGKGHVVTMPVGQGGLGVSGHAATVKLPTGAWKGHKAMRGKGHGGHQHGSNLGSTATSTFSVRSGAALQSTSPNHPSNYKKGPIHQQHQQQQQPSHQQPTYSHQQLQLSPESSKKQQQIQLSPEGGKPQVGTKRVHKDHHRDRDRDRERDREREREKDSYYHSPYAVYATKPKRERLVE</sequence>
<feature type="compositionally biased region" description="Low complexity" evidence="3">
    <location>
        <begin position="523"/>
        <end position="543"/>
    </location>
</feature>
<feature type="region of interest" description="Disordered" evidence="3">
    <location>
        <begin position="298"/>
        <end position="364"/>
    </location>
</feature>
<dbReference type="InterPro" id="IPR008271">
    <property type="entry name" value="Ser/Thr_kinase_AS"/>
</dbReference>
<feature type="compositionally biased region" description="Polar residues" evidence="3">
    <location>
        <begin position="544"/>
        <end position="559"/>
    </location>
</feature>
<dbReference type="AlphaFoldDB" id="A0A0G4GJ51"/>
<dbReference type="Pfam" id="PF00069">
    <property type="entry name" value="Pkinase"/>
    <property type="match status" value="1"/>
</dbReference>
<dbReference type="EMBL" id="CDMY01000680">
    <property type="protein sequence ID" value="CEM29783.1"/>
    <property type="molecule type" value="Genomic_DNA"/>
</dbReference>
<feature type="compositionally biased region" description="Polar residues" evidence="3">
    <location>
        <begin position="486"/>
        <end position="515"/>
    </location>
</feature>
<organism evidence="5 6">
    <name type="scientific">Vitrella brassicaformis (strain CCMP3155)</name>
    <dbReference type="NCBI Taxonomy" id="1169540"/>
    <lineage>
        <taxon>Eukaryota</taxon>
        <taxon>Sar</taxon>
        <taxon>Alveolata</taxon>
        <taxon>Colpodellida</taxon>
        <taxon>Vitrellaceae</taxon>
        <taxon>Vitrella</taxon>
    </lineage>
</organism>
<dbReference type="FunFam" id="1.10.510.10:FF:000773">
    <property type="entry name" value="MOK protein kinase"/>
    <property type="match status" value="1"/>
</dbReference>
<feature type="domain" description="Protein kinase" evidence="4">
    <location>
        <begin position="4"/>
        <end position="286"/>
    </location>
</feature>
<dbReference type="PANTHER" id="PTHR24055">
    <property type="entry name" value="MITOGEN-ACTIVATED PROTEIN KINASE"/>
    <property type="match status" value="1"/>
</dbReference>
<reference evidence="5 6" key="1">
    <citation type="submission" date="2014-11" db="EMBL/GenBank/DDBJ databases">
        <authorList>
            <person name="Zhu J."/>
            <person name="Qi W."/>
            <person name="Song R."/>
        </authorList>
    </citation>
    <scope>NUCLEOTIDE SEQUENCE [LARGE SCALE GENOMIC DNA]</scope>
</reference>
<name>A0A0G4GJ51_VITBC</name>
<dbReference type="SUPFAM" id="SSF56112">
    <property type="entry name" value="Protein kinase-like (PK-like)"/>
    <property type="match status" value="1"/>
</dbReference>
<dbReference type="PhylomeDB" id="A0A0G4GJ51"/>
<dbReference type="PROSITE" id="PS00108">
    <property type="entry name" value="PROTEIN_KINASE_ST"/>
    <property type="match status" value="1"/>
</dbReference>
<dbReference type="Gene3D" id="3.30.200.20">
    <property type="entry name" value="Phosphorylase Kinase, domain 1"/>
    <property type="match status" value="1"/>
</dbReference>
<dbReference type="InterPro" id="IPR050117">
    <property type="entry name" value="MAPK"/>
</dbReference>
<dbReference type="OrthoDB" id="2158884at2759"/>
<dbReference type="PROSITE" id="PS50011">
    <property type="entry name" value="PROTEIN_KINASE_DOM"/>
    <property type="match status" value="1"/>
</dbReference>
<dbReference type="InterPro" id="IPR000719">
    <property type="entry name" value="Prot_kinase_dom"/>
</dbReference>
<keyword evidence="2" id="KW-0067">ATP-binding</keyword>
<dbReference type="InParanoid" id="A0A0G4GJ51"/>
<dbReference type="InterPro" id="IPR011009">
    <property type="entry name" value="Kinase-like_dom_sf"/>
</dbReference>
<dbReference type="GO" id="GO:0004672">
    <property type="term" value="F:protein kinase activity"/>
    <property type="evidence" value="ECO:0007669"/>
    <property type="project" value="InterPro"/>
</dbReference>
<feature type="region of interest" description="Disordered" evidence="3">
    <location>
        <begin position="417"/>
        <end position="442"/>
    </location>
</feature>
<feature type="compositionally biased region" description="Basic residues" evidence="3">
    <location>
        <begin position="472"/>
        <end position="484"/>
    </location>
</feature>
<protein>
    <recommendedName>
        <fullName evidence="4">Protein kinase domain-containing protein</fullName>
    </recommendedName>
</protein>
<proteinExistence type="predicted"/>
<dbReference type="SMART" id="SM00220">
    <property type="entry name" value="S_TKc"/>
    <property type="match status" value="1"/>
</dbReference>
<evidence type="ECO:0000256" key="2">
    <source>
        <dbReference type="ARBA" id="ARBA00022840"/>
    </source>
</evidence>
<dbReference type="FunFam" id="3.30.200.20:FF:000271">
    <property type="entry name" value="MAPK/MAK/MRK overlapping kinase"/>
    <property type="match status" value="1"/>
</dbReference>
<evidence type="ECO:0000313" key="6">
    <source>
        <dbReference type="Proteomes" id="UP000041254"/>
    </source>
</evidence>
<evidence type="ECO:0000259" key="4">
    <source>
        <dbReference type="PROSITE" id="PS50011"/>
    </source>
</evidence>
<feature type="compositionally biased region" description="Low complexity" evidence="3">
    <location>
        <begin position="354"/>
        <end position="364"/>
    </location>
</feature>
<dbReference type="STRING" id="1169540.A0A0G4GJ51"/>
<feature type="region of interest" description="Disordered" evidence="3">
    <location>
        <begin position="376"/>
        <end position="404"/>
    </location>
</feature>